<proteinExistence type="predicted"/>
<dbReference type="InterPro" id="IPR051043">
    <property type="entry name" value="Sulfatase_Mod_Factor_Kinase"/>
</dbReference>
<dbReference type="KEGG" id="bav:BAV0795"/>
<feature type="coiled-coil region" evidence="1">
    <location>
        <begin position="359"/>
        <end position="386"/>
    </location>
</feature>
<dbReference type="PANTHER" id="PTHR23150:SF19">
    <property type="entry name" value="FORMYLGLYCINE-GENERATING ENZYME"/>
    <property type="match status" value="1"/>
</dbReference>
<dbReference type="InterPro" id="IPR005532">
    <property type="entry name" value="SUMF_dom"/>
</dbReference>
<dbReference type="STRING" id="360910.BAV0795"/>
<sequence>VKSKAALLLILSAFAGATGAAPKWEERYYNPKPAKDDVVLPLPCEGALVFRKIVVPAAGPLDDLPINVGQESENFAFLEQRRIAHIAGSFTEQGSKARYYLMAKYELTQQQYQALQTLTGEAAKSCPTPSRNGMLPLSDIGWFDAAQLAHLYNIWLRKQQKNVLPKEDGVSGFVRLPTEIEWEFAARGGINVDAAAFAEARYPMPEGIVDHEWYAGAQSANGKAQPVGLLKPNPLGLHDILGNVAEMTQDAFRLNKLDRQHGGTGAYVIRGGDFRKAEDGIRSAARREGSYYNEDGEQKEKTVGLRWVIAAPELTSRDRIQQLETGWKALGSGQVSNDPSGKGKSAVQELGDLAGKVEDRRLKEQLKDLEGKLRASNQKQEEARDQAIRASLNLGAFLCTKLRDDGRYVDYVQKTYDDLCAATPDAAECASYKTNLQKRRYELGETTQYYASTLVDASTLYGQENIARQLPVMEKILKQNEKLKGLTPYLKVYWGHQKGYLKSWKVEKEKWLSACVATVKN</sequence>
<dbReference type="Proteomes" id="UP000001977">
    <property type="component" value="Chromosome"/>
</dbReference>
<dbReference type="InterPro" id="IPR016187">
    <property type="entry name" value="CTDL_fold"/>
</dbReference>
<dbReference type="AlphaFoldDB" id="Q2KWM4"/>
<dbReference type="SUPFAM" id="SSF56436">
    <property type="entry name" value="C-type lectin-like"/>
    <property type="match status" value="1"/>
</dbReference>
<keyword evidence="2" id="KW-0732">Signal</keyword>
<dbReference type="InterPro" id="IPR042095">
    <property type="entry name" value="SUMF_sf"/>
</dbReference>
<dbReference type="HOGENOM" id="CLU_023180_0_0_4"/>
<evidence type="ECO:0000256" key="1">
    <source>
        <dbReference type="SAM" id="Coils"/>
    </source>
</evidence>
<dbReference type="EMBL" id="AM167904">
    <property type="protein sequence ID" value="CAJ48407.1"/>
    <property type="molecule type" value="Genomic_DNA"/>
</dbReference>
<protein>
    <recommendedName>
        <fullName evidence="3">Sulfatase-modifying factor enzyme-like domain-containing protein</fullName>
    </recommendedName>
</protein>
<reference evidence="4 5" key="1">
    <citation type="journal article" date="2006" name="J. Bacteriol.">
        <title>Comparison of the genome sequence of the poultry pathogen Bordetella avium with those of B. bronchiseptica, B. pertussis, and B. parapertussis reveals extensive diversity in surface structures associated with host interaction.</title>
        <authorList>
            <person name="Sebaihia M."/>
            <person name="Preston A."/>
            <person name="Maskell D.J."/>
            <person name="Kuzmiak H."/>
            <person name="Connell T.D."/>
            <person name="King N.D."/>
            <person name="Orndorff P.E."/>
            <person name="Miyamoto D.M."/>
            <person name="Thomson N.R."/>
            <person name="Harris D."/>
            <person name="Goble A."/>
            <person name="Lord A."/>
            <person name="Murphy L."/>
            <person name="Quail M.A."/>
            <person name="Rutter S."/>
            <person name="Squares R."/>
            <person name="Squares S."/>
            <person name="Woodward J."/>
            <person name="Parkhill J."/>
            <person name="Temple L.M."/>
        </authorList>
    </citation>
    <scope>NUCLEOTIDE SEQUENCE [LARGE SCALE GENOMIC DNA]</scope>
    <source>
        <strain evidence="4 5">197N</strain>
    </source>
</reference>
<dbReference type="PANTHER" id="PTHR23150">
    <property type="entry name" value="SULFATASE MODIFYING FACTOR 1, 2"/>
    <property type="match status" value="1"/>
</dbReference>
<keyword evidence="1" id="KW-0175">Coiled coil</keyword>
<evidence type="ECO:0000256" key="2">
    <source>
        <dbReference type="SAM" id="SignalP"/>
    </source>
</evidence>
<name>Q2KWM4_BORA1</name>
<organism evidence="4 5">
    <name type="scientific">Bordetella avium (strain 197N)</name>
    <dbReference type="NCBI Taxonomy" id="360910"/>
    <lineage>
        <taxon>Bacteria</taxon>
        <taxon>Pseudomonadati</taxon>
        <taxon>Pseudomonadota</taxon>
        <taxon>Betaproteobacteria</taxon>
        <taxon>Burkholderiales</taxon>
        <taxon>Alcaligenaceae</taxon>
        <taxon>Bordetella</taxon>
    </lineage>
</organism>
<dbReference type="Gene3D" id="3.90.1580.10">
    <property type="entry name" value="paralog of FGE (formylglycine-generating enzyme)"/>
    <property type="match status" value="1"/>
</dbReference>
<evidence type="ECO:0000313" key="4">
    <source>
        <dbReference type="EMBL" id="CAJ48407.1"/>
    </source>
</evidence>
<feature type="non-terminal residue" evidence="4">
    <location>
        <position position="1"/>
    </location>
</feature>
<feature type="domain" description="Sulfatase-modifying factor enzyme-like" evidence="3">
    <location>
        <begin position="98"/>
        <end position="308"/>
    </location>
</feature>
<feature type="signal peptide" evidence="2">
    <location>
        <begin position="1"/>
        <end position="20"/>
    </location>
</feature>
<feature type="chain" id="PRO_5004211836" description="Sulfatase-modifying factor enzyme-like domain-containing protein" evidence="2">
    <location>
        <begin position="21"/>
        <end position="521"/>
    </location>
</feature>
<dbReference type="GO" id="GO:0120147">
    <property type="term" value="F:formylglycine-generating oxidase activity"/>
    <property type="evidence" value="ECO:0007669"/>
    <property type="project" value="TreeGrafter"/>
</dbReference>
<dbReference type="eggNOG" id="COG1262">
    <property type="taxonomic scope" value="Bacteria"/>
</dbReference>
<dbReference type="Pfam" id="PF03781">
    <property type="entry name" value="FGE-sulfatase"/>
    <property type="match status" value="1"/>
</dbReference>
<evidence type="ECO:0000259" key="3">
    <source>
        <dbReference type="Pfam" id="PF03781"/>
    </source>
</evidence>
<evidence type="ECO:0000313" key="5">
    <source>
        <dbReference type="Proteomes" id="UP000001977"/>
    </source>
</evidence>
<keyword evidence="5" id="KW-1185">Reference proteome</keyword>
<accession>Q2KWM4</accession>
<gene>
    <name evidence="4" type="ordered locus">BAV0795</name>
</gene>